<organism evidence="2 3">
    <name type="scientific">Cannabis sativa</name>
    <name type="common">Hemp</name>
    <name type="synonym">Marijuana</name>
    <dbReference type="NCBI Taxonomy" id="3483"/>
    <lineage>
        <taxon>Eukaryota</taxon>
        <taxon>Viridiplantae</taxon>
        <taxon>Streptophyta</taxon>
        <taxon>Embryophyta</taxon>
        <taxon>Tracheophyta</taxon>
        <taxon>Spermatophyta</taxon>
        <taxon>Magnoliopsida</taxon>
        <taxon>eudicotyledons</taxon>
        <taxon>Gunneridae</taxon>
        <taxon>Pentapetalae</taxon>
        <taxon>rosids</taxon>
        <taxon>fabids</taxon>
        <taxon>Rosales</taxon>
        <taxon>Cannabaceae</taxon>
        <taxon>Cannabis</taxon>
    </lineage>
</organism>
<name>A0A803PLI5_CANSA</name>
<protein>
    <submittedName>
        <fullName evidence="2">Uncharacterized protein</fullName>
    </submittedName>
</protein>
<dbReference type="Proteomes" id="UP000596661">
    <property type="component" value="Chromosome 5"/>
</dbReference>
<accession>A0A803PLI5</accession>
<dbReference type="EnsemblPlants" id="evm.model.05.1483">
    <property type="protein sequence ID" value="cds.evm.model.05.1483"/>
    <property type="gene ID" value="evm.TU.05.1483"/>
</dbReference>
<dbReference type="AlphaFoldDB" id="A0A803PLI5"/>
<keyword evidence="3" id="KW-1185">Reference proteome</keyword>
<feature type="region of interest" description="Disordered" evidence="1">
    <location>
        <begin position="1"/>
        <end position="84"/>
    </location>
</feature>
<feature type="compositionally biased region" description="Low complexity" evidence="1">
    <location>
        <begin position="62"/>
        <end position="84"/>
    </location>
</feature>
<feature type="region of interest" description="Disordered" evidence="1">
    <location>
        <begin position="103"/>
        <end position="127"/>
    </location>
</feature>
<reference evidence="2" key="2">
    <citation type="submission" date="2021-03" db="UniProtKB">
        <authorList>
            <consortium name="EnsemblPlants"/>
        </authorList>
    </citation>
    <scope>IDENTIFICATION</scope>
</reference>
<proteinExistence type="predicted"/>
<sequence length="127" mass="13588">MWQCASDSTRPVDCRKLSCDATGGGSPRPVPKKKPQLVPKPLAPKRASSPRPFVATSPPLPTSASSPSIRWRSPPPSSKSSPVSKTIVIFPSTKCLVWTLFNRSRIPPPPSRSSSALEDGTESHTGE</sequence>
<evidence type="ECO:0000256" key="1">
    <source>
        <dbReference type="SAM" id="MobiDB-lite"/>
    </source>
</evidence>
<evidence type="ECO:0000313" key="3">
    <source>
        <dbReference type="Proteomes" id="UP000596661"/>
    </source>
</evidence>
<dbReference type="EMBL" id="UZAU01000542">
    <property type="status" value="NOT_ANNOTATED_CDS"/>
    <property type="molecule type" value="Genomic_DNA"/>
</dbReference>
<evidence type="ECO:0000313" key="2">
    <source>
        <dbReference type="EnsemblPlants" id="cds.evm.model.05.1483"/>
    </source>
</evidence>
<dbReference type="Gramene" id="evm.model.05.1483">
    <property type="protein sequence ID" value="cds.evm.model.05.1483"/>
    <property type="gene ID" value="evm.TU.05.1483"/>
</dbReference>
<reference evidence="2" key="1">
    <citation type="submission" date="2018-11" db="EMBL/GenBank/DDBJ databases">
        <authorList>
            <person name="Grassa J C."/>
        </authorList>
    </citation>
    <scope>NUCLEOTIDE SEQUENCE [LARGE SCALE GENOMIC DNA]</scope>
</reference>